<keyword evidence="3" id="KW-1185">Reference proteome</keyword>
<evidence type="ECO:0000313" key="1">
    <source>
        <dbReference type="EMBL" id="CAI9918260.1"/>
    </source>
</evidence>
<dbReference type="AlphaFoldDB" id="A0AA86NEV7"/>
<dbReference type="EMBL" id="CAXDID020000149">
    <property type="protein sequence ID" value="CAL6041219.1"/>
    <property type="molecule type" value="Genomic_DNA"/>
</dbReference>
<comment type="caution">
    <text evidence="1">The sequence shown here is derived from an EMBL/GenBank/DDBJ whole genome shotgun (WGS) entry which is preliminary data.</text>
</comment>
<reference evidence="2 3" key="2">
    <citation type="submission" date="2024-07" db="EMBL/GenBank/DDBJ databases">
        <authorList>
            <person name="Akdeniz Z."/>
        </authorList>
    </citation>
    <scope>NUCLEOTIDE SEQUENCE [LARGE SCALE GENOMIC DNA]</scope>
</reference>
<gene>
    <name evidence="2" type="ORF">HINF_LOCUS38872</name>
    <name evidence="1" type="ORF">HINF_LOCUS5905</name>
</gene>
<name>A0AA86NEV7_9EUKA</name>
<reference evidence="1" key="1">
    <citation type="submission" date="2023-06" db="EMBL/GenBank/DDBJ databases">
        <authorList>
            <person name="Kurt Z."/>
        </authorList>
    </citation>
    <scope>NUCLEOTIDE SEQUENCE</scope>
</reference>
<sequence length="155" mass="18031">MITDIKLKPQAAIQYQNMLSSSNEQIYIAYGRQLATFYEIHSFVQIKQFNDEEFNIAQDYQLNNQLELLRVGILFFNEQGQKPADPTQQISTKMNNEFWVPNPIQFATDAKQIGQNSIYVYVDGQRRDIKLGSSVWGYEKLILAAMYEAQTELFE</sequence>
<organism evidence="1">
    <name type="scientific">Hexamita inflata</name>
    <dbReference type="NCBI Taxonomy" id="28002"/>
    <lineage>
        <taxon>Eukaryota</taxon>
        <taxon>Metamonada</taxon>
        <taxon>Diplomonadida</taxon>
        <taxon>Hexamitidae</taxon>
        <taxon>Hexamitinae</taxon>
        <taxon>Hexamita</taxon>
    </lineage>
</organism>
<dbReference type="Proteomes" id="UP001642409">
    <property type="component" value="Unassembled WGS sequence"/>
</dbReference>
<accession>A0AA86NEV7</accession>
<proteinExistence type="predicted"/>
<evidence type="ECO:0000313" key="2">
    <source>
        <dbReference type="EMBL" id="CAL6041219.1"/>
    </source>
</evidence>
<protein>
    <submittedName>
        <fullName evidence="2">Hypothetical_protein</fullName>
    </submittedName>
</protein>
<dbReference type="EMBL" id="CATOUU010000154">
    <property type="protein sequence ID" value="CAI9918260.1"/>
    <property type="molecule type" value="Genomic_DNA"/>
</dbReference>
<evidence type="ECO:0000313" key="3">
    <source>
        <dbReference type="Proteomes" id="UP001642409"/>
    </source>
</evidence>